<name>A0ABR9TJF2_9FLAO</name>
<keyword evidence="3" id="KW-1185">Reference proteome</keyword>
<keyword evidence="1" id="KW-0812">Transmembrane</keyword>
<dbReference type="RefSeq" id="WP_194138699.1">
    <property type="nucleotide sequence ID" value="NZ_PRDM01000002.1"/>
</dbReference>
<comment type="caution">
    <text evidence="2">The sequence shown here is derived from an EMBL/GenBank/DDBJ whole genome shotgun (WGS) entry which is preliminary data.</text>
</comment>
<organism evidence="2 3">
    <name type="scientific">Flavobacterium hungaricum</name>
    <dbReference type="NCBI Taxonomy" id="2082725"/>
    <lineage>
        <taxon>Bacteria</taxon>
        <taxon>Pseudomonadati</taxon>
        <taxon>Bacteroidota</taxon>
        <taxon>Flavobacteriia</taxon>
        <taxon>Flavobacteriales</taxon>
        <taxon>Flavobacteriaceae</taxon>
        <taxon>Flavobacterium</taxon>
    </lineage>
</organism>
<protein>
    <submittedName>
        <fullName evidence="2">Uncharacterized protein</fullName>
    </submittedName>
</protein>
<sequence>MTDDFKPPIKSRTTKELLAIAGAPKKWNSRAYKLAIDELYNRKVDSKLIDQSKYLEKKKENLQVLKIAKESYSLFDFLFNFGGTLIEIIFAWNLEKEGYLRKAEQQKKFRIVLFFLIAIVLLLI</sequence>
<keyword evidence="1" id="KW-0472">Membrane</keyword>
<evidence type="ECO:0000256" key="1">
    <source>
        <dbReference type="SAM" id="Phobius"/>
    </source>
</evidence>
<dbReference type="EMBL" id="PRDM01000002">
    <property type="protein sequence ID" value="MBE8725488.1"/>
    <property type="molecule type" value="Genomic_DNA"/>
</dbReference>
<feature type="transmembrane region" description="Helical" evidence="1">
    <location>
        <begin position="77"/>
        <end position="95"/>
    </location>
</feature>
<proteinExistence type="predicted"/>
<dbReference type="Proteomes" id="UP000640614">
    <property type="component" value="Unassembled WGS sequence"/>
</dbReference>
<reference evidence="2 3" key="1">
    <citation type="submission" date="2018-07" db="EMBL/GenBank/DDBJ databases">
        <title>Genome assembly of strain KB82.</title>
        <authorList>
            <person name="Kukolya J."/>
            <person name="Horvath B."/>
            <person name="Nagy I."/>
            <person name="Toth A."/>
        </authorList>
    </citation>
    <scope>NUCLEOTIDE SEQUENCE [LARGE SCALE GENOMIC DNA]</scope>
    <source>
        <strain evidence="2 3">Kb82</strain>
    </source>
</reference>
<evidence type="ECO:0000313" key="3">
    <source>
        <dbReference type="Proteomes" id="UP000640614"/>
    </source>
</evidence>
<gene>
    <name evidence="2" type="ORF">C4F50_11060</name>
</gene>
<evidence type="ECO:0000313" key="2">
    <source>
        <dbReference type="EMBL" id="MBE8725488.1"/>
    </source>
</evidence>
<accession>A0ABR9TJF2</accession>
<feature type="transmembrane region" description="Helical" evidence="1">
    <location>
        <begin position="107"/>
        <end position="123"/>
    </location>
</feature>
<keyword evidence="1" id="KW-1133">Transmembrane helix</keyword>